<dbReference type="AlphaFoldDB" id="A0A848LGY2"/>
<proteinExistence type="predicted"/>
<reference evidence="2 3" key="1">
    <citation type="submission" date="2020-04" db="EMBL/GenBank/DDBJ databases">
        <title>Draft genome of Pyxidicoccus fallax type strain.</title>
        <authorList>
            <person name="Whitworth D.E."/>
        </authorList>
    </citation>
    <scope>NUCLEOTIDE SEQUENCE [LARGE SCALE GENOMIC DNA]</scope>
    <source>
        <strain evidence="2 3">DSM 14698</strain>
    </source>
</reference>
<comment type="caution">
    <text evidence="2">The sequence shown here is derived from an EMBL/GenBank/DDBJ whole genome shotgun (WGS) entry which is preliminary data.</text>
</comment>
<keyword evidence="1" id="KW-0732">Signal</keyword>
<feature type="chain" id="PRO_5033042269" evidence="1">
    <location>
        <begin position="23"/>
        <end position="474"/>
    </location>
</feature>
<dbReference type="Pfam" id="PF14559">
    <property type="entry name" value="TPR_19"/>
    <property type="match status" value="1"/>
</dbReference>
<gene>
    <name evidence="2" type="ORF">HG543_14750</name>
</gene>
<feature type="signal peptide" evidence="1">
    <location>
        <begin position="1"/>
        <end position="22"/>
    </location>
</feature>
<dbReference type="PROSITE" id="PS51257">
    <property type="entry name" value="PROKAR_LIPOPROTEIN"/>
    <property type="match status" value="1"/>
</dbReference>
<dbReference type="Proteomes" id="UP000518300">
    <property type="component" value="Unassembled WGS sequence"/>
</dbReference>
<keyword evidence="3" id="KW-1185">Reference proteome</keyword>
<evidence type="ECO:0000313" key="3">
    <source>
        <dbReference type="Proteomes" id="UP000518300"/>
    </source>
</evidence>
<name>A0A848LGY2_9BACT</name>
<dbReference type="EMBL" id="JABBJJ010000056">
    <property type="protein sequence ID" value="NMO16101.1"/>
    <property type="molecule type" value="Genomic_DNA"/>
</dbReference>
<evidence type="ECO:0000313" key="2">
    <source>
        <dbReference type="EMBL" id="NMO16101.1"/>
    </source>
</evidence>
<dbReference type="InterPro" id="IPR011990">
    <property type="entry name" value="TPR-like_helical_dom_sf"/>
</dbReference>
<accession>A0A848LGY2</accession>
<organism evidence="2 3">
    <name type="scientific">Pyxidicoccus fallax</name>
    <dbReference type="NCBI Taxonomy" id="394095"/>
    <lineage>
        <taxon>Bacteria</taxon>
        <taxon>Pseudomonadati</taxon>
        <taxon>Myxococcota</taxon>
        <taxon>Myxococcia</taxon>
        <taxon>Myxococcales</taxon>
        <taxon>Cystobacterineae</taxon>
        <taxon>Myxococcaceae</taxon>
        <taxon>Pyxidicoccus</taxon>
    </lineage>
</organism>
<dbReference type="RefSeq" id="WP_169345396.1">
    <property type="nucleotide sequence ID" value="NZ_JABBJJ010000056.1"/>
</dbReference>
<dbReference type="Gene3D" id="1.25.40.10">
    <property type="entry name" value="Tetratricopeptide repeat domain"/>
    <property type="match status" value="2"/>
</dbReference>
<protein>
    <submittedName>
        <fullName evidence="2">Tetratricopeptide repeat protein</fullName>
    </submittedName>
</protein>
<evidence type="ECO:0000256" key="1">
    <source>
        <dbReference type="SAM" id="SignalP"/>
    </source>
</evidence>
<dbReference type="SUPFAM" id="SSF48452">
    <property type="entry name" value="TPR-like"/>
    <property type="match status" value="1"/>
</dbReference>
<sequence>MSLRACLLVLAAMSVACTHAPAPVAEPAPRSEPRYVVGLLPLRAATPEAAEVAKAQQARILASLHGLTREAPLDVVHPAVASPSTLEEARARTGEAKVNALAWGEVSLEGGKLAVKLSSFEATVGAPSGFWPMEYTVADAKLGELLELDALRIGQALMQESLLPMMMRYQPSNVRAMLEALVSKHPLDWVGLNPDIIERRWGMLGRLTRDGALAEKGYRAALAHVAAWRAKGTAAPGTDVKEAFYSVGLARGLLLQGRTREAVEVLAPIVKRMPGDVESRLILARAHLAQGDMDASAGLLRPLVDEGKNTAATRMYVTAVAAMRDGAELAKQALSVLVEKNPDDVMAWLLDSLSGPREALVAKLKSFIASHVSADWPLPVARYLVGELDEQALWAATKDEDSHTERLRRIQAHYYLGEAALAGQLPGHEGRADTREAQRHFEAAIGTHAFHHPTYDLADFQLEQLRRGLMADGR</sequence>